<keyword evidence="4" id="KW-0732">Signal</keyword>
<dbReference type="GO" id="GO:0004601">
    <property type="term" value="F:peroxidase activity"/>
    <property type="evidence" value="ECO:0007669"/>
    <property type="project" value="UniProtKB-KW"/>
</dbReference>
<dbReference type="PANTHER" id="PTHR11592">
    <property type="entry name" value="GLUTATHIONE PEROXIDASE"/>
    <property type="match status" value="1"/>
</dbReference>
<dbReference type="Pfam" id="PF00255">
    <property type="entry name" value="GSHPx"/>
    <property type="match status" value="1"/>
</dbReference>
<evidence type="ECO:0000256" key="1">
    <source>
        <dbReference type="ARBA" id="ARBA00006926"/>
    </source>
</evidence>
<name>A0AAW4NTD0_9BACT</name>
<feature type="chain" id="PRO_5043845684" evidence="4">
    <location>
        <begin position="19"/>
        <end position="201"/>
    </location>
</feature>
<accession>A0AAW4NTD0</accession>
<evidence type="ECO:0000256" key="4">
    <source>
        <dbReference type="SAM" id="SignalP"/>
    </source>
</evidence>
<gene>
    <name evidence="5" type="ORF">KZY68_08105</name>
</gene>
<evidence type="ECO:0000313" key="6">
    <source>
        <dbReference type="Proteomes" id="UP001196873"/>
    </source>
</evidence>
<organism evidence="5 6">
    <name type="scientific">Segatella salivae</name>
    <dbReference type="NCBI Taxonomy" id="228604"/>
    <lineage>
        <taxon>Bacteria</taxon>
        <taxon>Pseudomonadati</taxon>
        <taxon>Bacteroidota</taxon>
        <taxon>Bacteroidia</taxon>
        <taxon>Bacteroidales</taxon>
        <taxon>Prevotellaceae</taxon>
        <taxon>Segatella</taxon>
    </lineage>
</organism>
<comment type="caution">
    <text evidence="5">The sequence shown here is derived from an EMBL/GenBank/DDBJ whole genome shotgun (WGS) entry which is preliminary data.</text>
</comment>
<dbReference type="PROSITE" id="PS00763">
    <property type="entry name" value="GLUTATHIONE_PEROXID_2"/>
    <property type="match status" value="1"/>
</dbReference>
<comment type="similarity">
    <text evidence="1">Belongs to the glutathione peroxidase family.</text>
</comment>
<reference evidence="5" key="1">
    <citation type="submission" date="2021-07" db="EMBL/GenBank/DDBJ databases">
        <title>Genomic diversity and antimicrobial resistance of Prevotella spp. isolated from chronic lung disease airways.</title>
        <authorList>
            <person name="Webb K.A."/>
            <person name="Olagoke O.S."/>
            <person name="Baird T."/>
            <person name="Neill J."/>
            <person name="Pham A."/>
            <person name="Wells T.J."/>
            <person name="Ramsay K.A."/>
            <person name="Bell S.C."/>
            <person name="Sarovich D.S."/>
            <person name="Price E.P."/>
        </authorList>
    </citation>
    <scope>NUCLEOTIDE SEQUENCE</scope>
    <source>
        <strain evidence="5">SCHI0047.S.3</strain>
    </source>
</reference>
<dbReference type="PANTHER" id="PTHR11592:SF78">
    <property type="entry name" value="GLUTATHIONE PEROXIDASE"/>
    <property type="match status" value="1"/>
</dbReference>
<dbReference type="GO" id="GO:0034599">
    <property type="term" value="P:cellular response to oxidative stress"/>
    <property type="evidence" value="ECO:0007669"/>
    <property type="project" value="TreeGrafter"/>
</dbReference>
<protein>
    <submittedName>
        <fullName evidence="5">Glutathione peroxidase</fullName>
    </submittedName>
</protein>
<keyword evidence="3" id="KW-0560">Oxidoreductase</keyword>
<evidence type="ECO:0000256" key="3">
    <source>
        <dbReference type="ARBA" id="ARBA00023002"/>
    </source>
</evidence>
<dbReference type="RefSeq" id="WP_219427865.1">
    <property type="nucleotide sequence ID" value="NZ_JAHXRD010000011.1"/>
</dbReference>
<dbReference type="InterPro" id="IPR000889">
    <property type="entry name" value="Glutathione_peroxidase"/>
</dbReference>
<dbReference type="AlphaFoldDB" id="A0AAW4NTD0"/>
<dbReference type="PIRSF" id="PIRSF000303">
    <property type="entry name" value="Glutathion_perox"/>
    <property type="match status" value="1"/>
</dbReference>
<dbReference type="PROSITE" id="PS51355">
    <property type="entry name" value="GLUTATHIONE_PEROXID_3"/>
    <property type="match status" value="1"/>
</dbReference>
<dbReference type="FunFam" id="3.40.30.10:FF:000010">
    <property type="entry name" value="Glutathione peroxidase"/>
    <property type="match status" value="1"/>
</dbReference>
<dbReference type="CDD" id="cd00340">
    <property type="entry name" value="GSH_Peroxidase"/>
    <property type="match status" value="1"/>
</dbReference>
<dbReference type="InterPro" id="IPR029760">
    <property type="entry name" value="GPX_CS"/>
</dbReference>
<sequence length="201" mass="22856">MRKYLILLLVFFALQAVAQKNVYAFKVADNQGKMVSLKKWKGDVLLIVNTATKCGFTPQYKALEALYEKYKAEGFSILDFPCNQFGQQAPGSAAEIHEFCTSNYDVHFPQFAKIDVNGSHEIALYSYLKREQGFRGFGIGTMAEAMDKMLKKKDALYASNSDIKWNFTKFLVSREGKVIARFEPTDDMDMVEKCIVEALHK</sequence>
<evidence type="ECO:0000256" key="2">
    <source>
        <dbReference type="ARBA" id="ARBA00022559"/>
    </source>
</evidence>
<keyword evidence="2 5" id="KW-0575">Peroxidase</keyword>
<evidence type="ECO:0000313" key="5">
    <source>
        <dbReference type="EMBL" id="MBW4865967.1"/>
    </source>
</evidence>
<proteinExistence type="inferred from homology"/>
<feature type="signal peptide" evidence="4">
    <location>
        <begin position="1"/>
        <end position="18"/>
    </location>
</feature>
<dbReference type="EMBL" id="JAHXRF010000011">
    <property type="protein sequence ID" value="MBW4865967.1"/>
    <property type="molecule type" value="Genomic_DNA"/>
</dbReference>
<dbReference type="Proteomes" id="UP001196873">
    <property type="component" value="Unassembled WGS sequence"/>
</dbReference>